<reference evidence="1 2" key="1">
    <citation type="submission" date="2014-06" db="EMBL/GenBank/DDBJ databases">
        <title>Evolutionary Origins and Diversification of the Mycorrhizal Mutualists.</title>
        <authorList>
            <consortium name="DOE Joint Genome Institute"/>
            <consortium name="Mycorrhizal Genomics Consortium"/>
            <person name="Kohler A."/>
            <person name="Kuo A."/>
            <person name="Nagy L.G."/>
            <person name="Floudas D."/>
            <person name="Copeland A."/>
            <person name="Barry K.W."/>
            <person name="Cichocki N."/>
            <person name="Veneault-Fourrey C."/>
            <person name="LaButti K."/>
            <person name="Lindquist E.A."/>
            <person name="Lipzen A."/>
            <person name="Lundell T."/>
            <person name="Morin E."/>
            <person name="Murat C."/>
            <person name="Riley R."/>
            <person name="Ohm R."/>
            <person name="Sun H."/>
            <person name="Tunlid A."/>
            <person name="Henrissat B."/>
            <person name="Grigoriev I.V."/>
            <person name="Hibbett D.S."/>
            <person name="Martin F."/>
        </authorList>
    </citation>
    <scope>NUCLEOTIDE SEQUENCE [LARGE SCALE GENOMIC DNA]</scope>
    <source>
        <strain evidence="1 2">SS14</strain>
    </source>
</reference>
<accession>A0A0C9VP29</accession>
<dbReference type="HOGENOM" id="CLU_075380_0_0_1"/>
<dbReference type="Proteomes" id="UP000054279">
    <property type="component" value="Unassembled WGS sequence"/>
</dbReference>
<organism evidence="1 2">
    <name type="scientific">Sphaerobolus stellatus (strain SS14)</name>
    <dbReference type="NCBI Taxonomy" id="990650"/>
    <lineage>
        <taxon>Eukaryota</taxon>
        <taxon>Fungi</taxon>
        <taxon>Dikarya</taxon>
        <taxon>Basidiomycota</taxon>
        <taxon>Agaricomycotina</taxon>
        <taxon>Agaricomycetes</taxon>
        <taxon>Phallomycetidae</taxon>
        <taxon>Geastrales</taxon>
        <taxon>Sphaerobolaceae</taxon>
        <taxon>Sphaerobolus</taxon>
    </lineage>
</organism>
<evidence type="ECO:0000313" key="1">
    <source>
        <dbReference type="EMBL" id="KIJ39576.1"/>
    </source>
</evidence>
<dbReference type="EMBL" id="KN837151">
    <property type="protein sequence ID" value="KIJ39576.1"/>
    <property type="molecule type" value="Genomic_DNA"/>
</dbReference>
<evidence type="ECO:0000313" key="2">
    <source>
        <dbReference type="Proteomes" id="UP000054279"/>
    </source>
</evidence>
<name>A0A0C9VP29_SPHS4</name>
<keyword evidence="2" id="KW-1185">Reference proteome</keyword>
<protein>
    <submittedName>
        <fullName evidence="1">Uncharacterized protein</fullName>
    </submittedName>
</protein>
<dbReference type="AlphaFoldDB" id="A0A0C9VP29"/>
<sequence length="224" mass="25689">MPALPFDIWIQIAQQLFIRCDLLNLSQTCHLVRSVTIPLIFETATYSVWGQPLRRNHQAWFAQVCHARARIAFYVNNKTILSAMRRMEIVYWLSIYEPIPMSFMVEGKDMDVSDIRPAVYANESQLGDLSRSLQEALCTLLAAMYQELADLIRMAPNLGPVTICETGRGRFGSAYRGSRSSAHHSFRSFFPRRWSDYFPYTSIEFNAKDGSTHDDQIQSILPVP</sequence>
<proteinExistence type="predicted"/>
<gene>
    <name evidence="1" type="ORF">M422DRAFT_257635</name>
</gene>